<sequence>MLLLSHLPSAATATMIFMSTISISAASTPPTAFTHSTPTARSRSATTNRRRYMVPPTKSNPTIQEINAESELLRKEIEELRKEAFRRLEDLDDKLGVSSIGPYKSLTSTEPSISSTATTKSEEGLLPAPPPIVFTKSAEASKKPKKGISNLLDETKWKVSLSIGREPGTWMPKDWGVSGQRLNLSFTAEFTPSQLYEKDEFFRGGYTNAKIMHVVGNEVTLGPSISEGQRLYKVKNGGWQVSQGDGPLGTDLLRFFIELDEEVTHTGSDLYIPKGRVYCSCGYFPLMSGRQSREAVPSMKESFTKELKEVDEQIQKLREKKAEMKPFNMDRLKVGSEIGRLLREAERIQGKIAFAAVREPDKNLLRFSEDADVGLTREGGVCCRVAKGPMMEYHILGRFGVKSVESDKRRGNEQLTSSNE</sequence>
<feature type="coiled-coil region" evidence="1">
    <location>
        <begin position="63"/>
        <end position="94"/>
    </location>
</feature>
<dbReference type="AlphaFoldDB" id="B8C1Z5"/>
<evidence type="ECO:0000313" key="4">
    <source>
        <dbReference type="EMBL" id="EED91851.1"/>
    </source>
</evidence>
<dbReference type="GeneID" id="7451740"/>
<keyword evidence="3" id="KW-0732">Signal</keyword>
<dbReference type="EMBL" id="CM000642">
    <property type="protein sequence ID" value="EED91851.1"/>
    <property type="molecule type" value="Genomic_DNA"/>
</dbReference>
<protein>
    <recommendedName>
        <fullName evidence="6">Plastid lipid-associated protein/fibrillin conserved domain-containing protein</fullName>
    </recommendedName>
</protein>
<feature type="region of interest" description="Disordered" evidence="2">
    <location>
        <begin position="28"/>
        <end position="47"/>
    </location>
</feature>
<dbReference type="RefSeq" id="XP_002290099.1">
    <property type="nucleotide sequence ID" value="XM_002290063.1"/>
</dbReference>
<feature type="chain" id="PRO_5002866172" description="Plastid lipid-associated protein/fibrillin conserved domain-containing protein" evidence="3">
    <location>
        <begin position="27"/>
        <end position="420"/>
    </location>
</feature>
<organism evidence="4 5">
    <name type="scientific">Thalassiosira pseudonana</name>
    <name type="common">Marine diatom</name>
    <name type="synonym">Cyclotella nana</name>
    <dbReference type="NCBI Taxonomy" id="35128"/>
    <lineage>
        <taxon>Eukaryota</taxon>
        <taxon>Sar</taxon>
        <taxon>Stramenopiles</taxon>
        <taxon>Ochrophyta</taxon>
        <taxon>Bacillariophyta</taxon>
        <taxon>Coscinodiscophyceae</taxon>
        <taxon>Thalassiosirophycidae</taxon>
        <taxon>Thalassiosirales</taxon>
        <taxon>Thalassiosiraceae</taxon>
        <taxon>Thalassiosira</taxon>
    </lineage>
</organism>
<evidence type="ECO:0000256" key="3">
    <source>
        <dbReference type="SAM" id="SignalP"/>
    </source>
</evidence>
<evidence type="ECO:0000313" key="5">
    <source>
        <dbReference type="Proteomes" id="UP000001449"/>
    </source>
</evidence>
<gene>
    <name evidence="4" type="ORF">THAPSDRAFT_5105</name>
</gene>
<dbReference type="InParanoid" id="B8C1Z5"/>
<accession>B8C1Z5</accession>
<dbReference type="Proteomes" id="UP000001449">
    <property type="component" value="Chromosome 5"/>
</dbReference>
<evidence type="ECO:0008006" key="6">
    <source>
        <dbReference type="Google" id="ProtNLM"/>
    </source>
</evidence>
<evidence type="ECO:0000256" key="2">
    <source>
        <dbReference type="SAM" id="MobiDB-lite"/>
    </source>
</evidence>
<feature type="region of interest" description="Disordered" evidence="2">
    <location>
        <begin position="107"/>
        <end position="129"/>
    </location>
</feature>
<dbReference type="eggNOG" id="ENOG502RVNP">
    <property type="taxonomic scope" value="Eukaryota"/>
</dbReference>
<dbReference type="OMA" id="YHILGRF"/>
<dbReference type="KEGG" id="tps:THAPSDRAFT_5105"/>
<proteinExistence type="predicted"/>
<reference evidence="4 5" key="1">
    <citation type="journal article" date="2004" name="Science">
        <title>The genome of the diatom Thalassiosira pseudonana: ecology, evolution, and metabolism.</title>
        <authorList>
            <person name="Armbrust E.V."/>
            <person name="Berges J.A."/>
            <person name="Bowler C."/>
            <person name="Green B.R."/>
            <person name="Martinez D."/>
            <person name="Putnam N.H."/>
            <person name="Zhou S."/>
            <person name="Allen A.E."/>
            <person name="Apt K.E."/>
            <person name="Bechner M."/>
            <person name="Brzezinski M.A."/>
            <person name="Chaal B.K."/>
            <person name="Chiovitti A."/>
            <person name="Davis A.K."/>
            <person name="Demarest M.S."/>
            <person name="Detter J.C."/>
            <person name="Glavina T."/>
            <person name="Goodstein D."/>
            <person name="Hadi M.Z."/>
            <person name="Hellsten U."/>
            <person name="Hildebrand M."/>
            <person name="Jenkins B.D."/>
            <person name="Jurka J."/>
            <person name="Kapitonov V.V."/>
            <person name="Kroger N."/>
            <person name="Lau W.W."/>
            <person name="Lane T.W."/>
            <person name="Larimer F.W."/>
            <person name="Lippmeier J.C."/>
            <person name="Lucas S."/>
            <person name="Medina M."/>
            <person name="Montsant A."/>
            <person name="Obornik M."/>
            <person name="Parker M.S."/>
            <person name="Palenik B."/>
            <person name="Pazour G.J."/>
            <person name="Richardson P.M."/>
            <person name="Rynearson T.A."/>
            <person name="Saito M.A."/>
            <person name="Schwartz D.C."/>
            <person name="Thamatrakoln K."/>
            <person name="Valentin K."/>
            <person name="Vardi A."/>
            <person name="Wilkerson F.P."/>
            <person name="Rokhsar D.S."/>
        </authorList>
    </citation>
    <scope>NUCLEOTIDE SEQUENCE [LARGE SCALE GENOMIC DNA]</scope>
    <source>
        <strain evidence="4 5">CCMP1335</strain>
    </source>
</reference>
<name>B8C1Z5_THAPS</name>
<keyword evidence="1" id="KW-0175">Coiled coil</keyword>
<dbReference type="PaxDb" id="35128-Thaps5105"/>
<feature type="compositionally biased region" description="Polar residues" evidence="2">
    <location>
        <begin position="107"/>
        <end position="119"/>
    </location>
</feature>
<keyword evidence="5" id="KW-1185">Reference proteome</keyword>
<feature type="signal peptide" evidence="3">
    <location>
        <begin position="1"/>
        <end position="26"/>
    </location>
</feature>
<evidence type="ECO:0000256" key="1">
    <source>
        <dbReference type="SAM" id="Coils"/>
    </source>
</evidence>
<reference evidence="4 5" key="2">
    <citation type="journal article" date="2008" name="Nature">
        <title>The Phaeodactylum genome reveals the evolutionary history of diatom genomes.</title>
        <authorList>
            <person name="Bowler C."/>
            <person name="Allen A.E."/>
            <person name="Badger J.H."/>
            <person name="Grimwood J."/>
            <person name="Jabbari K."/>
            <person name="Kuo A."/>
            <person name="Maheswari U."/>
            <person name="Martens C."/>
            <person name="Maumus F."/>
            <person name="Otillar R.P."/>
            <person name="Rayko E."/>
            <person name="Salamov A."/>
            <person name="Vandepoele K."/>
            <person name="Beszteri B."/>
            <person name="Gruber A."/>
            <person name="Heijde M."/>
            <person name="Katinka M."/>
            <person name="Mock T."/>
            <person name="Valentin K."/>
            <person name="Verret F."/>
            <person name="Berges J.A."/>
            <person name="Brownlee C."/>
            <person name="Cadoret J.P."/>
            <person name="Chiovitti A."/>
            <person name="Choi C.J."/>
            <person name="Coesel S."/>
            <person name="De Martino A."/>
            <person name="Detter J.C."/>
            <person name="Durkin C."/>
            <person name="Falciatore A."/>
            <person name="Fournet J."/>
            <person name="Haruta M."/>
            <person name="Huysman M.J."/>
            <person name="Jenkins B.D."/>
            <person name="Jiroutova K."/>
            <person name="Jorgensen R.E."/>
            <person name="Joubert Y."/>
            <person name="Kaplan A."/>
            <person name="Kroger N."/>
            <person name="Kroth P.G."/>
            <person name="La Roche J."/>
            <person name="Lindquist E."/>
            <person name="Lommer M."/>
            <person name="Martin-Jezequel V."/>
            <person name="Lopez P.J."/>
            <person name="Lucas S."/>
            <person name="Mangogna M."/>
            <person name="McGinnis K."/>
            <person name="Medlin L.K."/>
            <person name="Montsant A."/>
            <person name="Oudot-Le Secq M.P."/>
            <person name="Napoli C."/>
            <person name="Obornik M."/>
            <person name="Parker M.S."/>
            <person name="Petit J.L."/>
            <person name="Porcel B.M."/>
            <person name="Poulsen N."/>
            <person name="Robison M."/>
            <person name="Rychlewski L."/>
            <person name="Rynearson T.A."/>
            <person name="Schmutz J."/>
            <person name="Shapiro H."/>
            <person name="Siaut M."/>
            <person name="Stanley M."/>
            <person name="Sussman M.R."/>
            <person name="Taylor A.R."/>
            <person name="Vardi A."/>
            <person name="von Dassow P."/>
            <person name="Vyverman W."/>
            <person name="Willis A."/>
            <person name="Wyrwicz L.S."/>
            <person name="Rokhsar D.S."/>
            <person name="Weissenbach J."/>
            <person name="Armbrust E.V."/>
            <person name="Green B.R."/>
            <person name="Van de Peer Y."/>
            <person name="Grigoriev I.V."/>
        </authorList>
    </citation>
    <scope>NUCLEOTIDE SEQUENCE [LARGE SCALE GENOMIC DNA]</scope>
    <source>
        <strain evidence="4 5">CCMP1335</strain>
    </source>
</reference>
<feature type="compositionally biased region" description="Low complexity" evidence="2">
    <location>
        <begin position="34"/>
        <end position="47"/>
    </location>
</feature>
<dbReference type="HOGENOM" id="CLU_654705_0_0_1"/>